<dbReference type="InterPro" id="IPR011102">
    <property type="entry name" value="Sig_transdc_His_kinase_HWE"/>
</dbReference>
<feature type="transmembrane region" description="Helical" evidence="23">
    <location>
        <begin position="216"/>
        <end position="243"/>
    </location>
</feature>
<keyword evidence="8" id="KW-0285">Flavoprotein</keyword>
<dbReference type="Proteomes" id="UP000244817">
    <property type="component" value="Unassembled WGS sequence"/>
</dbReference>
<keyword evidence="5" id="KW-0600">Photoreceptor protein</keyword>
<evidence type="ECO:0000256" key="14">
    <source>
        <dbReference type="ARBA" id="ARBA00022777"/>
    </source>
</evidence>
<evidence type="ECO:0000256" key="16">
    <source>
        <dbReference type="ARBA" id="ARBA00022989"/>
    </source>
</evidence>
<dbReference type="InterPro" id="IPR000700">
    <property type="entry name" value="PAS-assoc_C"/>
</dbReference>
<keyword evidence="12" id="KW-0677">Repeat</keyword>
<keyword evidence="6" id="KW-0597">Phosphoprotein</keyword>
<evidence type="ECO:0000256" key="15">
    <source>
        <dbReference type="ARBA" id="ARBA00022840"/>
    </source>
</evidence>
<proteinExistence type="predicted"/>
<dbReference type="InterPro" id="IPR013656">
    <property type="entry name" value="PAS_4"/>
</dbReference>
<feature type="domain" description="PAC" evidence="25">
    <location>
        <begin position="417"/>
        <end position="469"/>
    </location>
</feature>
<evidence type="ECO:0000256" key="18">
    <source>
        <dbReference type="ARBA" id="ARBA00023026"/>
    </source>
</evidence>
<feature type="transmembrane region" description="Helical" evidence="23">
    <location>
        <begin position="149"/>
        <end position="171"/>
    </location>
</feature>
<feature type="transmembrane region" description="Helical" evidence="23">
    <location>
        <begin position="40"/>
        <end position="65"/>
    </location>
</feature>
<comment type="subcellular location">
    <subcellularLocation>
        <location evidence="2">Cell membrane</location>
        <topology evidence="2">Multi-pass membrane protein</topology>
    </subcellularLocation>
</comment>
<keyword evidence="18" id="KW-0843">Virulence</keyword>
<evidence type="ECO:0000256" key="23">
    <source>
        <dbReference type="SAM" id="Phobius"/>
    </source>
</evidence>
<name>A0A2T7FT45_9RHOB</name>
<dbReference type="Pfam" id="PF08448">
    <property type="entry name" value="PAS_4"/>
    <property type="match status" value="1"/>
</dbReference>
<feature type="region of interest" description="Disordered" evidence="22">
    <location>
        <begin position="1"/>
        <end position="21"/>
    </location>
</feature>
<evidence type="ECO:0000259" key="24">
    <source>
        <dbReference type="PROSITE" id="PS50112"/>
    </source>
</evidence>
<feature type="coiled-coil region" evidence="21">
    <location>
        <begin position="313"/>
        <end position="347"/>
    </location>
</feature>
<dbReference type="InterPro" id="IPR007895">
    <property type="entry name" value="MASE1"/>
</dbReference>
<keyword evidence="19 23" id="KW-0472">Membrane</keyword>
<dbReference type="SMART" id="SM00911">
    <property type="entry name" value="HWE_HK"/>
    <property type="match status" value="1"/>
</dbReference>
<organism evidence="26 27">
    <name type="scientific">Thalassorhabdomicrobium marinisediminis</name>
    <dbReference type="NCBI Taxonomy" id="2170577"/>
    <lineage>
        <taxon>Bacteria</taxon>
        <taxon>Pseudomonadati</taxon>
        <taxon>Pseudomonadota</taxon>
        <taxon>Alphaproteobacteria</taxon>
        <taxon>Rhodobacterales</taxon>
        <taxon>Paracoccaceae</taxon>
        <taxon>Thalassorhabdomicrobium</taxon>
    </lineage>
</organism>
<feature type="transmembrane region" description="Helical" evidence="23">
    <location>
        <begin position="295"/>
        <end position="313"/>
    </location>
</feature>
<evidence type="ECO:0000313" key="26">
    <source>
        <dbReference type="EMBL" id="PVA05348.1"/>
    </source>
</evidence>
<accession>A0A2T7FT45</accession>
<dbReference type="PANTHER" id="PTHR41523:SF7">
    <property type="entry name" value="HISTIDINE KINASE"/>
    <property type="match status" value="1"/>
</dbReference>
<feature type="transmembrane region" description="Helical" evidence="23">
    <location>
        <begin position="183"/>
        <end position="204"/>
    </location>
</feature>
<feature type="transmembrane region" description="Helical" evidence="23">
    <location>
        <begin position="85"/>
        <end position="104"/>
    </location>
</feature>
<sequence>MGKSDDMKTRSDTPTARESLTEVPETVGLVQSRPAPAQLFAFYAAYMVAMVFGSWVLVIPDVSIVVWPPNGIVLAALLTQNRQAWPWWIALAAVGELTGNVLWFHNSIGWALGYVAANSAAVLLAATLLRMSQSEGFCFNRLSDVLRFLVVGVLIAPSISATLGSAIDAFVGKQPFTTTWPQWWLGDATGILIATPLMISLMNAWRKKARPEGMEIFEAVAIATVICLLSVWVLSTGASYAFILPMPIVWSALRFEFRGASFGVLVLTTAIAFYAQNFDHLLSASVVGASHQNMLRALILVAAATGLIVAGVARQQRNALRKLALANQHLEDRVAERTQAIEAAEQRFKATFENAGVGIGIVGGDGTLIQVNDSLAAILGRCPDEMEGRKIEDFTHPEDRSMIDVAWARLMDGMDEYEQEKRYLSKSHEIVWGHTTVSCVRRKDGTIDYLIKVIQDVTERKRSDALRQLLAREVNHRAKNLLAIVQVIARQTAKHSPDTFVQTLGKRLQALAANQDILVHSEWKSVDLSDLIAGQLSHFESVADRVQLSGQPVQVPPAAAQALGMAVHELATNAAKYGSLSTDTGQVEISWTIVDDSFRMIWRETGGPQVTPPERQGFGTTVLEKMTSAAMLGEVGIDYASEGFIWKLTCPMSSLEEPDRYDAERQKEVAIETAARRETTHSDQQIQ</sequence>
<keyword evidence="11 23" id="KW-0812">Transmembrane</keyword>
<evidence type="ECO:0000256" key="21">
    <source>
        <dbReference type="SAM" id="Coils"/>
    </source>
</evidence>
<dbReference type="Pfam" id="PF05231">
    <property type="entry name" value="MASE1"/>
    <property type="match status" value="1"/>
</dbReference>
<evidence type="ECO:0000256" key="17">
    <source>
        <dbReference type="ARBA" id="ARBA00022991"/>
    </source>
</evidence>
<evidence type="ECO:0000256" key="2">
    <source>
        <dbReference type="ARBA" id="ARBA00004651"/>
    </source>
</evidence>
<evidence type="ECO:0000256" key="4">
    <source>
        <dbReference type="ARBA" id="ARBA00022475"/>
    </source>
</evidence>
<evidence type="ECO:0000256" key="12">
    <source>
        <dbReference type="ARBA" id="ARBA00022737"/>
    </source>
</evidence>
<dbReference type="GO" id="GO:0005524">
    <property type="term" value="F:ATP binding"/>
    <property type="evidence" value="ECO:0007669"/>
    <property type="project" value="UniProtKB-KW"/>
</dbReference>
<keyword evidence="21" id="KW-0175">Coiled coil</keyword>
<evidence type="ECO:0000256" key="7">
    <source>
        <dbReference type="ARBA" id="ARBA00022606"/>
    </source>
</evidence>
<dbReference type="SUPFAM" id="SSF55785">
    <property type="entry name" value="PYP-like sensor domain (PAS domain)"/>
    <property type="match status" value="1"/>
</dbReference>
<dbReference type="EMBL" id="QCYG01000011">
    <property type="protein sequence ID" value="PVA05348.1"/>
    <property type="molecule type" value="Genomic_DNA"/>
</dbReference>
<dbReference type="NCBIfam" id="TIGR00229">
    <property type="entry name" value="sensory_box"/>
    <property type="match status" value="1"/>
</dbReference>
<evidence type="ECO:0000256" key="5">
    <source>
        <dbReference type="ARBA" id="ARBA00022543"/>
    </source>
</evidence>
<keyword evidence="14" id="KW-0418">Kinase</keyword>
<keyword evidence="4" id="KW-1003">Cell membrane</keyword>
<dbReference type="Gene3D" id="3.30.565.10">
    <property type="entry name" value="Histidine kinase-like ATPase, C-terminal domain"/>
    <property type="match status" value="1"/>
</dbReference>
<dbReference type="CDD" id="cd00130">
    <property type="entry name" value="PAS"/>
    <property type="match status" value="1"/>
</dbReference>
<keyword evidence="13" id="KW-0547">Nucleotide-binding</keyword>
<dbReference type="InterPro" id="IPR035965">
    <property type="entry name" value="PAS-like_dom_sf"/>
</dbReference>
<dbReference type="GO" id="GO:0005886">
    <property type="term" value="C:plasma membrane"/>
    <property type="evidence" value="ECO:0007669"/>
    <property type="project" value="UniProtKB-SubCell"/>
</dbReference>
<dbReference type="GO" id="GO:0004673">
    <property type="term" value="F:protein histidine kinase activity"/>
    <property type="evidence" value="ECO:0007669"/>
    <property type="project" value="UniProtKB-EC"/>
</dbReference>
<keyword evidence="17" id="KW-0157">Chromophore</keyword>
<feature type="transmembrane region" description="Helical" evidence="23">
    <location>
        <begin position="255"/>
        <end position="275"/>
    </location>
</feature>
<keyword evidence="15" id="KW-0067">ATP-binding</keyword>
<evidence type="ECO:0000256" key="10">
    <source>
        <dbReference type="ARBA" id="ARBA00022679"/>
    </source>
</evidence>
<evidence type="ECO:0000256" key="1">
    <source>
        <dbReference type="ARBA" id="ARBA00000085"/>
    </source>
</evidence>
<dbReference type="InterPro" id="IPR001610">
    <property type="entry name" value="PAC"/>
</dbReference>
<evidence type="ECO:0000313" key="27">
    <source>
        <dbReference type="Proteomes" id="UP000244817"/>
    </source>
</evidence>
<evidence type="ECO:0000256" key="20">
    <source>
        <dbReference type="ARBA" id="ARBA00023170"/>
    </source>
</evidence>
<dbReference type="PANTHER" id="PTHR41523">
    <property type="entry name" value="TWO-COMPONENT SYSTEM SENSOR PROTEIN"/>
    <property type="match status" value="1"/>
</dbReference>
<evidence type="ECO:0000256" key="11">
    <source>
        <dbReference type="ARBA" id="ARBA00022692"/>
    </source>
</evidence>
<dbReference type="PROSITE" id="PS50113">
    <property type="entry name" value="PAC"/>
    <property type="match status" value="1"/>
</dbReference>
<reference evidence="26 27" key="1">
    <citation type="submission" date="2018-04" db="EMBL/GenBank/DDBJ databases">
        <title>Pelagivirga bohaiensis gen. nov., sp. nov., a bacterium isolated from the Bohai Sea.</title>
        <authorList>
            <person name="Ji X."/>
        </authorList>
    </citation>
    <scope>NUCLEOTIDE SEQUENCE [LARGE SCALE GENOMIC DNA]</scope>
    <source>
        <strain evidence="26 27">BH-SD16</strain>
    </source>
</reference>
<feature type="transmembrane region" description="Helical" evidence="23">
    <location>
        <begin position="111"/>
        <end position="129"/>
    </location>
</feature>
<comment type="catalytic activity">
    <reaction evidence="1">
        <text>ATP + protein L-histidine = ADP + protein N-phospho-L-histidine.</text>
        <dbReference type="EC" id="2.7.13.3"/>
    </reaction>
</comment>
<evidence type="ECO:0000256" key="3">
    <source>
        <dbReference type="ARBA" id="ARBA00012438"/>
    </source>
</evidence>
<dbReference type="InterPro" id="IPR000014">
    <property type="entry name" value="PAS"/>
</dbReference>
<comment type="caution">
    <text evidence="26">The sequence shown here is derived from an EMBL/GenBank/DDBJ whole genome shotgun (WGS) entry which is preliminary data.</text>
</comment>
<dbReference type="GO" id="GO:0009881">
    <property type="term" value="F:photoreceptor activity"/>
    <property type="evidence" value="ECO:0007669"/>
    <property type="project" value="UniProtKB-KW"/>
</dbReference>
<gene>
    <name evidence="26" type="ORF">DC363_15115</name>
</gene>
<dbReference type="SMART" id="SM00091">
    <property type="entry name" value="PAS"/>
    <property type="match status" value="1"/>
</dbReference>
<keyword evidence="16 23" id="KW-1133">Transmembrane helix</keyword>
<protein>
    <recommendedName>
        <fullName evidence="3">histidine kinase</fullName>
        <ecNumber evidence="3">2.7.13.3</ecNumber>
    </recommendedName>
</protein>
<keyword evidence="9" id="KW-0288">FMN</keyword>
<evidence type="ECO:0000256" key="6">
    <source>
        <dbReference type="ARBA" id="ARBA00022553"/>
    </source>
</evidence>
<evidence type="ECO:0000256" key="13">
    <source>
        <dbReference type="ARBA" id="ARBA00022741"/>
    </source>
</evidence>
<dbReference type="PROSITE" id="PS50112">
    <property type="entry name" value="PAS"/>
    <property type="match status" value="1"/>
</dbReference>
<feature type="compositionally biased region" description="Basic and acidic residues" evidence="22">
    <location>
        <begin position="1"/>
        <end position="11"/>
    </location>
</feature>
<evidence type="ECO:0000256" key="8">
    <source>
        <dbReference type="ARBA" id="ARBA00022630"/>
    </source>
</evidence>
<evidence type="ECO:0000256" key="19">
    <source>
        <dbReference type="ARBA" id="ARBA00023136"/>
    </source>
</evidence>
<evidence type="ECO:0000259" key="25">
    <source>
        <dbReference type="PROSITE" id="PS50113"/>
    </source>
</evidence>
<keyword evidence="27" id="KW-1185">Reference proteome</keyword>
<dbReference type="InterPro" id="IPR036890">
    <property type="entry name" value="HATPase_C_sf"/>
</dbReference>
<dbReference type="Pfam" id="PF07536">
    <property type="entry name" value="HWE_HK"/>
    <property type="match status" value="1"/>
</dbReference>
<keyword evidence="10" id="KW-0808">Transferase</keyword>
<dbReference type="EC" id="2.7.13.3" evidence="3"/>
<dbReference type="SMART" id="SM00086">
    <property type="entry name" value="PAC"/>
    <property type="match status" value="1"/>
</dbReference>
<feature type="domain" description="PAS" evidence="24">
    <location>
        <begin position="344"/>
        <end position="414"/>
    </location>
</feature>
<dbReference type="AlphaFoldDB" id="A0A2T7FT45"/>
<evidence type="ECO:0000256" key="9">
    <source>
        <dbReference type="ARBA" id="ARBA00022643"/>
    </source>
</evidence>
<keyword evidence="20" id="KW-0675">Receptor</keyword>
<evidence type="ECO:0000256" key="22">
    <source>
        <dbReference type="SAM" id="MobiDB-lite"/>
    </source>
</evidence>
<dbReference type="Gene3D" id="3.30.450.20">
    <property type="entry name" value="PAS domain"/>
    <property type="match status" value="1"/>
</dbReference>
<keyword evidence="7" id="KW-0716">Sensory transduction</keyword>